<reference evidence="4" key="1">
    <citation type="submission" date="2018-10" db="EMBL/GenBank/DDBJ databases">
        <authorList>
            <person name="Peiro R."/>
            <person name="Begona"/>
            <person name="Cbmso G."/>
            <person name="Lopez M."/>
            <person name="Gonzalez S."/>
            <person name="Sacristan E."/>
            <person name="Castillo E."/>
        </authorList>
    </citation>
    <scope>NUCLEOTIDE SEQUENCE [LARGE SCALE GENOMIC DNA]</scope>
</reference>
<dbReference type="PANTHER" id="PTHR12558:SF33">
    <property type="entry name" value="BLL7664 PROTEIN"/>
    <property type="match status" value="1"/>
</dbReference>
<proteinExistence type="predicted"/>
<feature type="transmembrane region" description="Helical" evidence="2">
    <location>
        <begin position="165"/>
        <end position="184"/>
    </location>
</feature>
<keyword evidence="1" id="KW-0802">TPR repeat</keyword>
<protein>
    <submittedName>
        <fullName evidence="3">Uncharacterized protein</fullName>
    </submittedName>
</protein>
<keyword evidence="2" id="KW-0472">Membrane</keyword>
<dbReference type="AlphaFoldDB" id="A0A3S4FBL8"/>
<evidence type="ECO:0000256" key="1">
    <source>
        <dbReference type="PROSITE-ProRule" id="PRU00339"/>
    </source>
</evidence>
<dbReference type="Pfam" id="PF13428">
    <property type="entry name" value="TPR_14"/>
    <property type="match status" value="1"/>
</dbReference>
<evidence type="ECO:0000313" key="4">
    <source>
        <dbReference type="Proteomes" id="UP000289200"/>
    </source>
</evidence>
<organism evidence="3 4">
    <name type="scientific">Rhodoplanes serenus</name>
    <dbReference type="NCBI Taxonomy" id="200615"/>
    <lineage>
        <taxon>Bacteria</taxon>
        <taxon>Pseudomonadati</taxon>
        <taxon>Pseudomonadota</taxon>
        <taxon>Alphaproteobacteria</taxon>
        <taxon>Hyphomicrobiales</taxon>
        <taxon>Nitrobacteraceae</taxon>
        <taxon>Rhodoplanes</taxon>
    </lineage>
</organism>
<dbReference type="InterPro" id="IPR019734">
    <property type="entry name" value="TPR_rpt"/>
</dbReference>
<gene>
    <name evidence="3" type="ORF">RHODGE_RHODGE_04053</name>
</gene>
<evidence type="ECO:0000313" key="3">
    <source>
        <dbReference type="EMBL" id="VCU10457.1"/>
    </source>
</evidence>
<accession>A0A3S4FBL8</accession>
<dbReference type="PANTHER" id="PTHR12558">
    <property type="entry name" value="CELL DIVISION CYCLE 16,23,27"/>
    <property type="match status" value="1"/>
</dbReference>
<keyword evidence="2" id="KW-0812">Transmembrane</keyword>
<dbReference type="RefSeq" id="WP_129610902.1">
    <property type="nucleotide sequence ID" value="NZ_UWOC01000181.1"/>
</dbReference>
<name>A0A3S4FBL8_9BRAD</name>
<keyword evidence="2" id="KW-1133">Transmembrane helix</keyword>
<sequence length="600" mass="65060">MLRSDGTLELSETEIRAALTRVLASPRFRDSPQISAFLSYVVDRTLAGRSDQIKGYTIAVEALGRDASFDPNSQSIVRTEAARLRQELARYYADAGRDDAVRITLPRGRYVPVFECGQPAVPPETAEMPTVDAAAPTPAATAPLAPDIRTAPAPAGGDRRGRIGAAWLPVAAVVIGALVAYGLVNTLVLRAQRSRTPAVEQADDPVRASAYAARHGEPRIAVAPITTTGAVREGRVDPAAVHTILVNALSRFEDIVVVLARPGNDRPGTVPADYLLTPILVYGNESDPVLTLRLTTLPDQAVIWHADFETARPGETREVARRRMALEALSILLEPFGIVAAAERRKQEQQPPPRYGCALLAAKVARYYDPGRHNQTRECLERAIADDPGFVLAHVLLARLHVRDYLHGLSASGDLSTAVTLAHRAVELGPNSARAHYTLMQIELARGRVERARELARKALALNPYDVRVLMQVGGFMVATGDVDGGLALLQQARRHLSTNPHPLAWSLFLAHYLRDEMTEAAADIAEMPGEYDINLVARALLSARTGDPEGARAALAVLHARQRAWIEGAQERLSRLVAAPWIRDRLEADLKAIGGADTH</sequence>
<dbReference type="PROSITE" id="PS50005">
    <property type="entry name" value="TPR"/>
    <property type="match status" value="1"/>
</dbReference>
<dbReference type="EMBL" id="UWOC01000181">
    <property type="protein sequence ID" value="VCU10457.1"/>
    <property type="molecule type" value="Genomic_DNA"/>
</dbReference>
<dbReference type="Proteomes" id="UP000289200">
    <property type="component" value="Unassembled WGS sequence"/>
</dbReference>
<dbReference type="Gene3D" id="1.25.40.10">
    <property type="entry name" value="Tetratricopeptide repeat domain"/>
    <property type="match status" value="1"/>
</dbReference>
<feature type="repeat" description="TPR" evidence="1">
    <location>
        <begin position="433"/>
        <end position="466"/>
    </location>
</feature>
<comment type="caution">
    <text evidence="3">The sequence shown here is derived from an EMBL/GenBank/DDBJ whole genome shotgun (WGS) entry which is preliminary data.</text>
</comment>
<evidence type="ECO:0000256" key="2">
    <source>
        <dbReference type="SAM" id="Phobius"/>
    </source>
</evidence>
<keyword evidence="4" id="KW-1185">Reference proteome</keyword>
<dbReference type="SUPFAM" id="SSF48452">
    <property type="entry name" value="TPR-like"/>
    <property type="match status" value="1"/>
</dbReference>
<dbReference type="InterPro" id="IPR011990">
    <property type="entry name" value="TPR-like_helical_dom_sf"/>
</dbReference>
<dbReference type="OrthoDB" id="100177at2"/>